<dbReference type="AlphaFoldDB" id="A0A179V1G8"/>
<accession>A0A179V1G8</accession>
<dbReference type="Proteomes" id="UP000002038">
    <property type="component" value="Unassembled WGS sequence"/>
</dbReference>
<gene>
    <name evidence="1" type="ORF">BDBG_08487</name>
</gene>
<dbReference type="VEuPathDB" id="FungiDB:BDBG_08487"/>
<dbReference type="EMBL" id="GG657471">
    <property type="protein sequence ID" value="OAT13247.1"/>
    <property type="molecule type" value="Genomic_DNA"/>
</dbReference>
<organism evidence="1 2">
    <name type="scientific">Blastomyces gilchristii (strain SLH14081)</name>
    <name type="common">Blastomyces dermatitidis</name>
    <dbReference type="NCBI Taxonomy" id="559298"/>
    <lineage>
        <taxon>Eukaryota</taxon>
        <taxon>Fungi</taxon>
        <taxon>Dikarya</taxon>
        <taxon>Ascomycota</taxon>
        <taxon>Pezizomycotina</taxon>
        <taxon>Eurotiomycetes</taxon>
        <taxon>Eurotiomycetidae</taxon>
        <taxon>Onygenales</taxon>
        <taxon>Ajellomycetaceae</taxon>
        <taxon>Blastomyces</taxon>
    </lineage>
</organism>
<protein>
    <submittedName>
        <fullName evidence="1">Uncharacterized protein</fullName>
    </submittedName>
</protein>
<name>A0A179V1G8_BLAGS</name>
<evidence type="ECO:0000313" key="1">
    <source>
        <dbReference type="EMBL" id="OAT13247.1"/>
    </source>
</evidence>
<reference evidence="2" key="1">
    <citation type="journal article" date="2015" name="PLoS Genet.">
        <title>The dynamic genome and transcriptome of the human fungal pathogen Blastomyces and close relative Emmonsia.</title>
        <authorList>
            <person name="Munoz J.F."/>
            <person name="Gauthier G.M."/>
            <person name="Desjardins C.A."/>
            <person name="Gallo J.E."/>
            <person name="Holder J."/>
            <person name="Sullivan T.D."/>
            <person name="Marty A.J."/>
            <person name="Carmen J.C."/>
            <person name="Chen Z."/>
            <person name="Ding L."/>
            <person name="Gujja S."/>
            <person name="Magrini V."/>
            <person name="Misas E."/>
            <person name="Mitreva M."/>
            <person name="Priest M."/>
            <person name="Saif S."/>
            <person name="Whiston E.A."/>
            <person name="Young S."/>
            <person name="Zeng Q."/>
            <person name="Goldman W.E."/>
            <person name="Mardis E.R."/>
            <person name="Taylor J.W."/>
            <person name="McEwen J.G."/>
            <person name="Clay O.K."/>
            <person name="Klein B.S."/>
            <person name="Cuomo C.A."/>
        </authorList>
    </citation>
    <scope>NUCLEOTIDE SEQUENCE [LARGE SCALE GENOMIC DNA]</scope>
    <source>
        <strain evidence="2">SLH14081</strain>
    </source>
</reference>
<dbReference type="OrthoDB" id="10525529at2759"/>
<sequence>MAFARGAQGTVDVGQHITRHPPGARILLLPSGTLYSSTLLGLDKPALKKEAHSQPLRHVKRAAELHAPSRQRFYDERTRAGTIRGSGLIPFLVQSVQATATSKYLLAILKVAQFVQSLARYTWIYLTRSLRNVLPYIDSTGDL</sequence>
<proteinExistence type="predicted"/>
<dbReference type="RefSeq" id="XP_031580788.1">
    <property type="nucleotide sequence ID" value="XM_031723583.1"/>
</dbReference>
<dbReference type="GeneID" id="8501671"/>
<keyword evidence="2" id="KW-1185">Reference proteome</keyword>
<evidence type="ECO:0000313" key="2">
    <source>
        <dbReference type="Proteomes" id="UP000002038"/>
    </source>
</evidence>
<dbReference type="KEGG" id="bgh:BDBG_08487"/>